<gene>
    <name evidence="2" type="ORF">CO073_02200</name>
</gene>
<evidence type="ECO:0000259" key="1">
    <source>
        <dbReference type="PROSITE" id="PS50994"/>
    </source>
</evidence>
<evidence type="ECO:0000313" key="2">
    <source>
        <dbReference type="EMBL" id="PJC01917.1"/>
    </source>
</evidence>
<evidence type="ECO:0000313" key="3">
    <source>
        <dbReference type="Proteomes" id="UP000230136"/>
    </source>
</evidence>
<dbReference type="Gene3D" id="3.30.420.10">
    <property type="entry name" value="Ribonuclease H-like superfamily/Ribonuclease H"/>
    <property type="match status" value="1"/>
</dbReference>
<reference evidence="3" key="1">
    <citation type="submission" date="2017-09" db="EMBL/GenBank/DDBJ databases">
        <title>Depth-based differentiation of microbial function through sediment-hosted aquifers and enrichment of novel symbionts in the deep terrestrial subsurface.</title>
        <authorList>
            <person name="Probst A.J."/>
            <person name="Ladd B."/>
            <person name="Jarett J.K."/>
            <person name="Geller-Mcgrath D.E."/>
            <person name="Sieber C.M.K."/>
            <person name="Emerson J.B."/>
            <person name="Anantharaman K."/>
            <person name="Thomas B.C."/>
            <person name="Malmstrom R."/>
            <person name="Stieglmeier M."/>
            <person name="Klingl A."/>
            <person name="Woyke T."/>
            <person name="Ryan C.M."/>
            <person name="Banfield J.F."/>
        </authorList>
    </citation>
    <scope>NUCLEOTIDE SEQUENCE [LARGE SCALE GENOMIC DNA]</scope>
</reference>
<dbReference type="InterPro" id="IPR001584">
    <property type="entry name" value="Integrase_cat-core"/>
</dbReference>
<dbReference type="AlphaFoldDB" id="A0A2M8DRC9"/>
<dbReference type="GO" id="GO:0015074">
    <property type="term" value="P:DNA integration"/>
    <property type="evidence" value="ECO:0007669"/>
    <property type="project" value="InterPro"/>
</dbReference>
<dbReference type="InterPro" id="IPR047797">
    <property type="entry name" value="ISNCY_transpos"/>
</dbReference>
<dbReference type="InterPro" id="IPR036397">
    <property type="entry name" value="RNaseH_sf"/>
</dbReference>
<protein>
    <recommendedName>
        <fullName evidence="1">Integrase catalytic domain-containing protein</fullName>
    </recommendedName>
</protein>
<dbReference type="PANTHER" id="PTHR35004:SF7">
    <property type="entry name" value="INTEGRASE PROTEIN"/>
    <property type="match status" value="1"/>
</dbReference>
<feature type="domain" description="Integrase catalytic" evidence="1">
    <location>
        <begin position="139"/>
        <end position="317"/>
    </location>
</feature>
<dbReference type="InterPro" id="IPR009057">
    <property type="entry name" value="Homeodomain-like_sf"/>
</dbReference>
<accession>A0A2M8DRC9</accession>
<name>A0A2M8DRC9_9BACT</name>
<dbReference type="InterPro" id="IPR012337">
    <property type="entry name" value="RNaseH-like_sf"/>
</dbReference>
<dbReference type="NCBIfam" id="NF033594">
    <property type="entry name" value="transpos_ISNCY_2"/>
    <property type="match status" value="1"/>
</dbReference>
<dbReference type="PANTHER" id="PTHR35004">
    <property type="entry name" value="TRANSPOSASE RV3428C-RELATED"/>
    <property type="match status" value="1"/>
</dbReference>
<comment type="caution">
    <text evidence="2">The sequence shown here is derived from an EMBL/GenBank/DDBJ whole genome shotgun (WGS) entry which is preliminary data.</text>
</comment>
<organism evidence="2 3">
    <name type="scientific">Candidatus Komeilibacteria bacterium CG_4_9_14_0_8_um_filter_36_9</name>
    <dbReference type="NCBI Taxonomy" id="1974473"/>
    <lineage>
        <taxon>Bacteria</taxon>
        <taxon>Candidatus Komeiliibacteriota</taxon>
    </lineage>
</organism>
<dbReference type="SUPFAM" id="SSF46689">
    <property type="entry name" value="Homeodomain-like"/>
    <property type="match status" value="1"/>
</dbReference>
<dbReference type="Proteomes" id="UP000230136">
    <property type="component" value="Unassembled WGS sequence"/>
</dbReference>
<dbReference type="GO" id="GO:0003676">
    <property type="term" value="F:nucleic acid binding"/>
    <property type="evidence" value="ECO:0007669"/>
    <property type="project" value="InterPro"/>
</dbReference>
<dbReference type="EMBL" id="PFSY01000097">
    <property type="protein sequence ID" value="PJC01917.1"/>
    <property type="molecule type" value="Genomic_DNA"/>
</dbReference>
<dbReference type="PROSITE" id="PS50994">
    <property type="entry name" value="INTEGRASE"/>
    <property type="match status" value="1"/>
</dbReference>
<dbReference type="SUPFAM" id="SSF53098">
    <property type="entry name" value="Ribonuclease H-like"/>
    <property type="match status" value="1"/>
</dbReference>
<sequence>MAQKLITMSERELSRYDIIKRLINGEINGTDASKQIGVTIRHIKRLKLKVDELGAAGLIHGNRGKISNRKLDIEVTTKAEKYLKEKYYDFGPTLASEKLEENHNIKINKESVRHMMIRLKLRKSKPRKSGKKHYAWRTRKDNPGELEQFDGSYHKWFGNDESCLLLAVDDATGKITHAEFDYNEGIAPVFNFWLKYFGKHGFPLAIYLDKFSTYKINHKNAVDNEDWMTQFERAMSQVGVNLITAHSPQAKGRVERMFETLQDRLVKELRLANIITIEEANKFLEKYIPKFNAKFAVVPAKRKDLHKTPIKQIQEKLPQIFSIQNERVVMNDYTVRFANSYYQLDEIQPTTVYKHDRVTIEEHLTGEVKINLKDKYLNFKVLPERPKKEIDIKLPAITVRKISDWKPPIDHPWRTQFLFGKRDVQREKILTAT</sequence>
<proteinExistence type="predicted"/>